<dbReference type="PANTHER" id="PTHR11690">
    <property type="entry name" value="AMILORIDE-SENSITIVE SODIUM CHANNEL-RELATED"/>
    <property type="match status" value="1"/>
</dbReference>
<reference evidence="13 14" key="1">
    <citation type="journal article" date="2018" name="Proc. R. Soc. B">
        <title>A non-coding region near Follistatin controls head colour polymorphism in the Gouldian finch.</title>
        <authorList>
            <person name="Toomey M.B."/>
            <person name="Marques C.I."/>
            <person name="Andrade P."/>
            <person name="Araujo P.M."/>
            <person name="Sabatino S."/>
            <person name="Gazda M.A."/>
            <person name="Afonso S."/>
            <person name="Lopes R.J."/>
            <person name="Corbo J.C."/>
            <person name="Carneiro M."/>
        </authorList>
    </citation>
    <scope>NUCLEOTIDE SEQUENCE [LARGE SCALE GENOMIC DNA]</scope>
    <source>
        <strain evidence="13">Red01</strain>
        <tissue evidence="13">Muscle</tissue>
    </source>
</reference>
<dbReference type="OrthoDB" id="6502088at2759"/>
<evidence type="ECO:0000256" key="10">
    <source>
        <dbReference type="ARBA" id="ARBA00023303"/>
    </source>
</evidence>
<dbReference type="Pfam" id="PF00858">
    <property type="entry name" value="ASC"/>
    <property type="match status" value="1"/>
</dbReference>
<dbReference type="Proteomes" id="UP000276834">
    <property type="component" value="Unassembled WGS sequence"/>
</dbReference>
<evidence type="ECO:0000256" key="5">
    <source>
        <dbReference type="ARBA" id="ARBA00022989"/>
    </source>
</evidence>
<dbReference type="STRING" id="44316.ENSEGOP00005014059"/>
<dbReference type="InterPro" id="IPR020903">
    <property type="entry name" value="ENaC_CS"/>
</dbReference>
<keyword evidence="10 11" id="KW-0407">Ion channel</keyword>
<evidence type="ECO:0000256" key="7">
    <source>
        <dbReference type="ARBA" id="ARBA00023065"/>
    </source>
</evidence>
<organism evidence="13 14">
    <name type="scientific">Chloebia gouldiae</name>
    <name type="common">Gouldian finch</name>
    <name type="synonym">Erythrura gouldiae</name>
    <dbReference type="NCBI Taxonomy" id="44316"/>
    <lineage>
        <taxon>Eukaryota</taxon>
        <taxon>Metazoa</taxon>
        <taxon>Chordata</taxon>
        <taxon>Craniata</taxon>
        <taxon>Vertebrata</taxon>
        <taxon>Euteleostomi</taxon>
        <taxon>Archelosauria</taxon>
        <taxon>Archosauria</taxon>
        <taxon>Dinosauria</taxon>
        <taxon>Saurischia</taxon>
        <taxon>Theropoda</taxon>
        <taxon>Coelurosauria</taxon>
        <taxon>Aves</taxon>
        <taxon>Neognathae</taxon>
        <taxon>Neoaves</taxon>
        <taxon>Telluraves</taxon>
        <taxon>Australaves</taxon>
        <taxon>Passeriformes</taxon>
        <taxon>Passeroidea</taxon>
        <taxon>Passeridae</taxon>
        <taxon>Chloebia</taxon>
    </lineage>
</organism>
<evidence type="ECO:0000256" key="9">
    <source>
        <dbReference type="ARBA" id="ARBA00023201"/>
    </source>
</evidence>
<keyword evidence="9 11" id="KW-0739">Sodium transport</keyword>
<evidence type="ECO:0000256" key="2">
    <source>
        <dbReference type="ARBA" id="ARBA00022448"/>
    </source>
</evidence>
<feature type="region of interest" description="Disordered" evidence="12">
    <location>
        <begin position="125"/>
        <end position="159"/>
    </location>
</feature>
<keyword evidence="6" id="KW-0915">Sodium</keyword>
<accession>A0A3L8RYB5</accession>
<dbReference type="PANTHER" id="PTHR11690:SF128">
    <property type="entry name" value="ACID-SENSING ION CHANNEL 2"/>
    <property type="match status" value="1"/>
</dbReference>
<dbReference type="GO" id="GO:0015280">
    <property type="term" value="F:ligand-gated sodium channel activity"/>
    <property type="evidence" value="ECO:0007669"/>
    <property type="project" value="TreeGrafter"/>
</dbReference>
<keyword evidence="14" id="KW-1185">Reference proteome</keyword>
<sequence>MLLVVMGGMRPRSEETTFEAGVKVQIHSQSEPPFVQELGFGVAPGFQTFVATQEQRLTYLPPPWGECRSPELGLAFFPVYSVTACRIDCETRYIVENCNCRMVHMPGQGQGHLGTGWRDSRDRDTWARAGGTAGTGTAGTGTPGHGLEGWQGQGHLGTGWRSGTGDTMGHLGDRLEGQAMC</sequence>
<evidence type="ECO:0000256" key="12">
    <source>
        <dbReference type="SAM" id="MobiDB-lite"/>
    </source>
</evidence>
<dbReference type="AlphaFoldDB" id="A0A3L8RYB5"/>
<keyword evidence="2 11" id="KW-0813">Transport</keyword>
<evidence type="ECO:0000313" key="14">
    <source>
        <dbReference type="Proteomes" id="UP000276834"/>
    </source>
</evidence>
<evidence type="ECO:0000256" key="11">
    <source>
        <dbReference type="RuleBase" id="RU000679"/>
    </source>
</evidence>
<keyword evidence="7 11" id="KW-0406">Ion transport</keyword>
<evidence type="ECO:0000256" key="1">
    <source>
        <dbReference type="ARBA" id="ARBA00004141"/>
    </source>
</evidence>
<dbReference type="GO" id="GO:0005886">
    <property type="term" value="C:plasma membrane"/>
    <property type="evidence" value="ECO:0007669"/>
    <property type="project" value="TreeGrafter"/>
</dbReference>
<evidence type="ECO:0000256" key="8">
    <source>
        <dbReference type="ARBA" id="ARBA00023136"/>
    </source>
</evidence>
<evidence type="ECO:0000256" key="6">
    <source>
        <dbReference type="ARBA" id="ARBA00023053"/>
    </source>
</evidence>
<name>A0A3L8RYB5_CHLGU</name>
<keyword evidence="4 11" id="KW-0812">Transmembrane</keyword>
<evidence type="ECO:0000313" key="13">
    <source>
        <dbReference type="EMBL" id="RLV90474.1"/>
    </source>
</evidence>
<gene>
    <name evidence="13" type="ORF">DV515_00014439</name>
</gene>
<evidence type="ECO:0000256" key="4">
    <source>
        <dbReference type="ARBA" id="ARBA00022692"/>
    </source>
</evidence>
<dbReference type="Gene3D" id="1.10.287.820">
    <property type="entry name" value="Acid-sensing ion channel domain"/>
    <property type="match status" value="1"/>
</dbReference>
<dbReference type="PRINTS" id="PR01078">
    <property type="entry name" value="AMINACHANNEL"/>
</dbReference>
<keyword evidence="8" id="KW-0472">Membrane</keyword>
<comment type="caution">
    <text evidence="13">The sequence shown here is derived from an EMBL/GenBank/DDBJ whole genome shotgun (WGS) entry which is preliminary data.</text>
</comment>
<keyword evidence="5" id="KW-1133">Transmembrane helix</keyword>
<protein>
    <submittedName>
        <fullName evidence="13">Uncharacterized protein</fullName>
    </submittedName>
</protein>
<keyword evidence="3 11" id="KW-0894">Sodium channel</keyword>
<comment type="similarity">
    <text evidence="11">Belongs to the amiloride-sensitive sodium channel (TC 1.A.6) family.</text>
</comment>
<feature type="compositionally biased region" description="Gly residues" evidence="12">
    <location>
        <begin position="131"/>
        <end position="159"/>
    </location>
</feature>
<comment type="subcellular location">
    <subcellularLocation>
        <location evidence="1">Membrane</location>
        <topology evidence="1">Multi-pass membrane protein</topology>
    </subcellularLocation>
</comment>
<evidence type="ECO:0000256" key="3">
    <source>
        <dbReference type="ARBA" id="ARBA00022461"/>
    </source>
</evidence>
<dbReference type="PROSITE" id="PS01206">
    <property type="entry name" value="ASC"/>
    <property type="match status" value="1"/>
</dbReference>
<dbReference type="EMBL" id="QUSF01000123">
    <property type="protein sequence ID" value="RLV90474.1"/>
    <property type="molecule type" value="Genomic_DNA"/>
</dbReference>
<dbReference type="InterPro" id="IPR001873">
    <property type="entry name" value="ENaC"/>
</dbReference>
<proteinExistence type="inferred from homology"/>